<organism evidence="13 14">
    <name type="scientific">Sphingomonas ginsenosidivorax</name>
    <dbReference type="NCBI Taxonomy" id="862135"/>
    <lineage>
        <taxon>Bacteria</taxon>
        <taxon>Pseudomonadati</taxon>
        <taxon>Pseudomonadota</taxon>
        <taxon>Alphaproteobacteria</taxon>
        <taxon>Sphingomonadales</taxon>
        <taxon>Sphingomonadaceae</taxon>
        <taxon>Sphingomonas</taxon>
    </lineage>
</organism>
<keyword evidence="13" id="KW-0282">Flagellum</keyword>
<dbReference type="Gene3D" id="3.40.1550.10">
    <property type="entry name" value="CheC-like"/>
    <property type="match status" value="1"/>
</dbReference>
<name>A0A5C6UI12_9SPHN</name>
<evidence type="ECO:0000256" key="1">
    <source>
        <dbReference type="ARBA" id="ARBA00004117"/>
    </source>
</evidence>
<dbReference type="InterPro" id="IPR001543">
    <property type="entry name" value="FliN-like_C"/>
</dbReference>
<evidence type="ECO:0000256" key="8">
    <source>
        <dbReference type="ARBA" id="ARBA00023136"/>
    </source>
</evidence>
<dbReference type="GO" id="GO:0005886">
    <property type="term" value="C:plasma membrane"/>
    <property type="evidence" value="ECO:0007669"/>
    <property type="project" value="UniProtKB-SubCell"/>
</dbReference>
<dbReference type="GO" id="GO:0071978">
    <property type="term" value="P:bacterial-type flagellum-dependent swarming motility"/>
    <property type="evidence" value="ECO:0007669"/>
    <property type="project" value="TreeGrafter"/>
</dbReference>
<dbReference type="AlphaFoldDB" id="A0A5C6UI12"/>
<dbReference type="Pfam" id="PF01052">
    <property type="entry name" value="FliMN_C"/>
    <property type="match status" value="1"/>
</dbReference>
<keyword evidence="5" id="KW-1003">Cell membrane</keyword>
<keyword evidence="14" id="KW-1185">Reference proteome</keyword>
<comment type="similarity">
    <text evidence="3">Belongs to the FliM family.</text>
</comment>
<dbReference type="GO" id="GO:0009425">
    <property type="term" value="C:bacterial-type flagellum basal body"/>
    <property type="evidence" value="ECO:0007669"/>
    <property type="project" value="UniProtKB-SubCell"/>
</dbReference>
<keyword evidence="6" id="KW-0145">Chemotaxis</keyword>
<comment type="function">
    <text evidence="10">FliM is one of three proteins (FliG, FliN, FliM) that forms the rotor-mounted switch complex (C ring), located at the base of the basal body. This complex interacts with the CheY and CheZ chemotaxis proteins, in addition to contacting components of the motor that determine the direction of flagellar rotation.</text>
</comment>
<reference evidence="13 14" key="1">
    <citation type="journal article" date="2013" name="Antonie Van Leeuwenhoek">
        <title>Sphingomonas ginsenosidivorax sp. nov., with the ability to transform ginsenosides.</title>
        <authorList>
            <person name="Jin X.F."/>
            <person name="Kim J.K."/>
            <person name="Liu Q.M."/>
            <person name="Kang M.S."/>
            <person name="He D."/>
            <person name="Jin F.X."/>
            <person name="Kim S.C."/>
            <person name="Im W.T."/>
        </authorList>
    </citation>
    <scope>NUCLEOTIDE SEQUENCE [LARGE SCALE GENOMIC DNA]</scope>
    <source>
        <strain evidence="13 14">KHI67</strain>
    </source>
</reference>
<dbReference type="OrthoDB" id="7421075at2"/>
<evidence type="ECO:0000313" key="13">
    <source>
        <dbReference type="EMBL" id="TXC72433.1"/>
    </source>
</evidence>
<dbReference type="PANTHER" id="PTHR30034:SF6">
    <property type="entry name" value="YOP PROTEINS TRANSLOCATION PROTEIN Q"/>
    <property type="match status" value="1"/>
</dbReference>
<dbReference type="PANTHER" id="PTHR30034">
    <property type="entry name" value="FLAGELLAR MOTOR SWITCH PROTEIN FLIM"/>
    <property type="match status" value="1"/>
</dbReference>
<proteinExistence type="inferred from homology"/>
<comment type="caution">
    <text evidence="13">The sequence shown here is derived from an EMBL/GenBank/DDBJ whole genome shotgun (WGS) entry which is preliminary data.</text>
</comment>
<dbReference type="GO" id="GO:0003774">
    <property type="term" value="F:cytoskeletal motor activity"/>
    <property type="evidence" value="ECO:0007669"/>
    <property type="project" value="InterPro"/>
</dbReference>
<evidence type="ECO:0000256" key="5">
    <source>
        <dbReference type="ARBA" id="ARBA00022475"/>
    </source>
</evidence>
<evidence type="ECO:0000259" key="12">
    <source>
        <dbReference type="Pfam" id="PF01052"/>
    </source>
</evidence>
<evidence type="ECO:0000256" key="7">
    <source>
        <dbReference type="ARBA" id="ARBA00022779"/>
    </source>
</evidence>
<keyword evidence="8" id="KW-0472">Membrane</keyword>
<feature type="domain" description="Flagellar motor switch protein FliN-like C-terminal" evidence="12">
    <location>
        <begin position="250"/>
        <end position="315"/>
    </location>
</feature>
<keyword evidence="13" id="KW-0969">Cilium</keyword>
<dbReference type="Proteomes" id="UP000321250">
    <property type="component" value="Unassembled WGS sequence"/>
</dbReference>
<feature type="compositionally biased region" description="Basic and acidic residues" evidence="11">
    <location>
        <begin position="13"/>
        <end position="22"/>
    </location>
</feature>
<dbReference type="GO" id="GO:0050918">
    <property type="term" value="P:positive chemotaxis"/>
    <property type="evidence" value="ECO:0007669"/>
    <property type="project" value="TreeGrafter"/>
</dbReference>
<evidence type="ECO:0000256" key="6">
    <source>
        <dbReference type="ARBA" id="ARBA00022500"/>
    </source>
</evidence>
<evidence type="ECO:0000256" key="2">
    <source>
        <dbReference type="ARBA" id="ARBA00004202"/>
    </source>
</evidence>
<dbReference type="RefSeq" id="WP_147083707.1">
    <property type="nucleotide sequence ID" value="NZ_VOQR01000001.1"/>
</dbReference>
<feature type="region of interest" description="Disordered" evidence="11">
    <location>
        <begin position="1"/>
        <end position="32"/>
    </location>
</feature>
<evidence type="ECO:0000256" key="9">
    <source>
        <dbReference type="ARBA" id="ARBA00023143"/>
    </source>
</evidence>
<comment type="subcellular location">
    <subcellularLocation>
        <location evidence="1">Bacterial flagellum basal body</location>
    </subcellularLocation>
    <subcellularLocation>
        <location evidence="2">Cell membrane</location>
        <topology evidence="2">Peripheral membrane protein</topology>
    </subcellularLocation>
</comment>
<dbReference type="CDD" id="cd17908">
    <property type="entry name" value="FliM"/>
    <property type="match status" value="1"/>
</dbReference>
<protein>
    <recommendedName>
        <fullName evidence="4">Flagellar motor switch protein FliM</fullName>
    </recommendedName>
</protein>
<keyword evidence="9" id="KW-0975">Bacterial flagellum</keyword>
<evidence type="ECO:0000256" key="3">
    <source>
        <dbReference type="ARBA" id="ARBA00011049"/>
    </source>
</evidence>
<dbReference type="SUPFAM" id="SSF101801">
    <property type="entry name" value="Surface presentation of antigens (SPOA)"/>
    <property type="match status" value="1"/>
</dbReference>
<dbReference type="InterPro" id="IPR028976">
    <property type="entry name" value="CheC-like_sf"/>
</dbReference>
<accession>A0A5C6UI12</accession>
<dbReference type="Pfam" id="PF02154">
    <property type="entry name" value="FliM"/>
    <property type="match status" value="1"/>
</dbReference>
<gene>
    <name evidence="13" type="ORF">FSB78_16875</name>
</gene>
<evidence type="ECO:0000256" key="4">
    <source>
        <dbReference type="ARBA" id="ARBA00021898"/>
    </source>
</evidence>
<sequence length="324" mass="34354">MVNDPATRPAHGKAPERRERSRNGATHQGVLGPAKLNPFGDLHTLQHLSARLARGIRGVFEPLLREEIRCWAEPLVVQRFADYRAERADGLTAWLPMAMTTAGSVAHGQALCVMDGKFVLELLDLFFGGTGAAPAVLPSEFSPAGEAMVARIGSMIEGPLKATWEPLAKIDFAPGHVESNAAMLADIDGEDAVIVTRFGIAAGAARPVFLDLLYSVAALKPHGASLTGKVVGKAAEPDPAWQTGLTRAAMNVRFPIRSVLAEPVVPLSLLLNLKAGDVIPISFGTEVPIMVGNDRLGSGTVGTSNGRAAIQITQFARFDEGQMQ</sequence>
<keyword evidence="13" id="KW-0966">Cell projection</keyword>
<dbReference type="InterPro" id="IPR036429">
    <property type="entry name" value="SpoA-like_sf"/>
</dbReference>
<evidence type="ECO:0000313" key="14">
    <source>
        <dbReference type="Proteomes" id="UP000321250"/>
    </source>
</evidence>
<dbReference type="EMBL" id="VOQR01000001">
    <property type="protein sequence ID" value="TXC72433.1"/>
    <property type="molecule type" value="Genomic_DNA"/>
</dbReference>
<evidence type="ECO:0000256" key="11">
    <source>
        <dbReference type="SAM" id="MobiDB-lite"/>
    </source>
</evidence>
<evidence type="ECO:0000256" key="10">
    <source>
        <dbReference type="ARBA" id="ARBA00025044"/>
    </source>
</evidence>
<dbReference type="Gene3D" id="2.30.330.10">
    <property type="entry name" value="SpoA-like"/>
    <property type="match status" value="1"/>
</dbReference>
<dbReference type="InterPro" id="IPR001689">
    <property type="entry name" value="Flag_FliM"/>
</dbReference>
<keyword evidence="7" id="KW-0283">Flagellar rotation</keyword>